<name>A0A6F9DHP9_9ASCI</name>
<dbReference type="PANTHER" id="PTHR34487:SF1">
    <property type="entry name" value="ACYL-ACP THIOESTERASE"/>
    <property type="match status" value="1"/>
</dbReference>
<dbReference type="SUPFAM" id="SSF54637">
    <property type="entry name" value="Thioesterase/thiol ester dehydrase-isomerase"/>
    <property type="match status" value="1"/>
</dbReference>
<protein>
    <submittedName>
        <fullName evidence="1">Uncharacterized protein LOC100180199</fullName>
    </submittedName>
</protein>
<dbReference type="EMBL" id="LR786698">
    <property type="protein sequence ID" value="CAB3262531.1"/>
    <property type="molecule type" value="mRNA"/>
</dbReference>
<dbReference type="PANTHER" id="PTHR34487">
    <property type="entry name" value="ACYL-ACP THIOESTERASE"/>
    <property type="match status" value="1"/>
</dbReference>
<organism evidence="1">
    <name type="scientific">Phallusia mammillata</name>
    <dbReference type="NCBI Taxonomy" id="59560"/>
    <lineage>
        <taxon>Eukaryota</taxon>
        <taxon>Metazoa</taxon>
        <taxon>Chordata</taxon>
        <taxon>Tunicata</taxon>
        <taxon>Ascidiacea</taxon>
        <taxon>Phlebobranchia</taxon>
        <taxon>Ascidiidae</taxon>
        <taxon>Phallusia</taxon>
    </lineage>
</organism>
<sequence>MKSSTILVMVDRLSRRPILYPEKFKTFVNNYPIIEHHWSGGPLKSIPLSVNVFSWQRRLTCLETDLNKHANNSVYLLLPLECLQVAFDEGFSTHLEMTKNMIKKCDLLIVNESKLSDMITVKMWPGESGYFNFILSVGDKHVAYVNMLFVSCP</sequence>
<dbReference type="InterPro" id="IPR029069">
    <property type="entry name" value="HotDog_dom_sf"/>
</dbReference>
<gene>
    <name evidence="1" type="primary">LOC100180199-001</name>
</gene>
<evidence type="ECO:0000313" key="1">
    <source>
        <dbReference type="EMBL" id="CAB3262531.1"/>
    </source>
</evidence>
<reference evidence="1" key="1">
    <citation type="submission" date="2020-04" db="EMBL/GenBank/DDBJ databases">
        <authorList>
            <person name="Neveu A P."/>
        </authorList>
    </citation>
    <scope>NUCLEOTIDE SEQUENCE</scope>
    <source>
        <tissue evidence="1">Whole embryo</tissue>
    </source>
</reference>
<accession>A0A6F9DHP9</accession>
<dbReference type="AlphaFoldDB" id="A0A6F9DHP9"/>
<proteinExistence type="evidence at transcript level"/>
<dbReference type="Gene3D" id="3.10.129.10">
    <property type="entry name" value="Hotdog Thioesterase"/>
    <property type="match status" value="1"/>
</dbReference>